<keyword evidence="6" id="KW-0808">Transferase</keyword>
<dbReference type="GO" id="GO:0070985">
    <property type="term" value="C:transcription factor TFIIK complex"/>
    <property type="evidence" value="ECO:0007669"/>
    <property type="project" value="TreeGrafter"/>
</dbReference>
<dbReference type="GO" id="GO:0051301">
    <property type="term" value="P:cell division"/>
    <property type="evidence" value="ECO:0007669"/>
    <property type="project" value="UniProtKB-KW"/>
</dbReference>
<dbReference type="EC" id="2.7.11.23" evidence="3"/>
<evidence type="ECO:0000256" key="2">
    <source>
        <dbReference type="ARBA" id="ARBA00006485"/>
    </source>
</evidence>
<keyword evidence="7" id="KW-0547">Nucleotide-binding</keyword>
<evidence type="ECO:0000256" key="10">
    <source>
        <dbReference type="ARBA" id="ARBA00023242"/>
    </source>
</evidence>
<evidence type="ECO:0000256" key="9">
    <source>
        <dbReference type="ARBA" id="ARBA00022840"/>
    </source>
</evidence>
<dbReference type="Pfam" id="PF00069">
    <property type="entry name" value="Pkinase"/>
    <property type="match status" value="1"/>
</dbReference>
<dbReference type="PROSITE" id="PS00108">
    <property type="entry name" value="PROTEIN_KINASE_ST"/>
    <property type="match status" value="1"/>
</dbReference>
<evidence type="ECO:0000256" key="3">
    <source>
        <dbReference type="ARBA" id="ARBA00012409"/>
    </source>
</evidence>
<dbReference type="Gene3D" id="1.10.510.10">
    <property type="entry name" value="Transferase(Phosphotransferase) domain 1"/>
    <property type="match status" value="1"/>
</dbReference>
<dbReference type="PROSITE" id="PS00107">
    <property type="entry name" value="PROTEIN_KINASE_ATP"/>
    <property type="match status" value="1"/>
</dbReference>
<protein>
    <recommendedName>
        <fullName evidence="3">[RNA-polymerase]-subunit kinase</fullName>
        <ecNumber evidence="3">2.7.11.23</ecNumber>
    </recommendedName>
</protein>
<evidence type="ECO:0000256" key="6">
    <source>
        <dbReference type="ARBA" id="ARBA00022679"/>
    </source>
</evidence>
<dbReference type="GO" id="GO:0008353">
    <property type="term" value="F:RNA polymerase II CTD heptapeptide repeat kinase activity"/>
    <property type="evidence" value="ECO:0007669"/>
    <property type="project" value="UniProtKB-EC"/>
</dbReference>
<evidence type="ECO:0000313" key="12">
    <source>
        <dbReference type="EMBL" id="RUP02436.1"/>
    </source>
</evidence>
<dbReference type="InterPro" id="IPR000719">
    <property type="entry name" value="Prot_kinase_dom"/>
</dbReference>
<keyword evidence="13" id="KW-1185">Reference proteome</keyword>
<organism evidence="12 13">
    <name type="scientific">Jimgerdemannia flammicorona</name>
    <dbReference type="NCBI Taxonomy" id="994334"/>
    <lineage>
        <taxon>Eukaryota</taxon>
        <taxon>Fungi</taxon>
        <taxon>Fungi incertae sedis</taxon>
        <taxon>Mucoromycota</taxon>
        <taxon>Mucoromycotina</taxon>
        <taxon>Endogonomycetes</taxon>
        <taxon>Endogonales</taxon>
        <taxon>Endogonaceae</taxon>
        <taxon>Jimgerdemannia</taxon>
    </lineage>
</organism>
<name>A0A433AI74_9FUNG</name>
<dbReference type="SMART" id="SM00220">
    <property type="entry name" value="S_TKc"/>
    <property type="match status" value="1"/>
</dbReference>
<keyword evidence="11" id="KW-0131">Cell cycle</keyword>
<dbReference type="Gene3D" id="3.30.200.20">
    <property type="entry name" value="Phosphorylase Kinase, domain 1"/>
    <property type="match status" value="1"/>
</dbReference>
<dbReference type="PANTHER" id="PTHR24056:SF0">
    <property type="entry name" value="CYCLIN-DEPENDENT KINASE 7"/>
    <property type="match status" value="1"/>
</dbReference>
<proteinExistence type="inferred from homology"/>
<dbReference type="FunFam" id="3.30.200.20:FF:000554">
    <property type="entry name" value="CMGC/CDK/CDK7 protein kinase"/>
    <property type="match status" value="1"/>
</dbReference>
<dbReference type="PROSITE" id="PS50011">
    <property type="entry name" value="PROTEIN_KINASE_DOM"/>
    <property type="match status" value="1"/>
</dbReference>
<dbReference type="InterPro" id="IPR050108">
    <property type="entry name" value="CDK"/>
</dbReference>
<accession>A0A433AI74</accession>
<dbReference type="OrthoDB" id="1732493at2759"/>
<dbReference type="PANTHER" id="PTHR24056">
    <property type="entry name" value="CELL DIVISION PROTEIN KINASE"/>
    <property type="match status" value="1"/>
</dbReference>
<evidence type="ECO:0000313" key="13">
    <source>
        <dbReference type="Proteomes" id="UP000268093"/>
    </source>
</evidence>
<keyword evidence="5" id="KW-0132">Cell division</keyword>
<dbReference type="GO" id="GO:0004693">
    <property type="term" value="F:cyclin-dependent protein serine/threonine kinase activity"/>
    <property type="evidence" value="ECO:0007669"/>
    <property type="project" value="TreeGrafter"/>
</dbReference>
<comment type="similarity">
    <text evidence="2">Belongs to the protein kinase superfamily. CMGC Ser/Thr protein kinase family. CDC2/CDKX subfamily.</text>
</comment>
<keyword evidence="10" id="KW-0539">Nucleus</keyword>
<dbReference type="GO" id="GO:0005524">
    <property type="term" value="F:ATP binding"/>
    <property type="evidence" value="ECO:0007669"/>
    <property type="project" value="UniProtKB-UniRule"/>
</dbReference>
<evidence type="ECO:0000256" key="5">
    <source>
        <dbReference type="ARBA" id="ARBA00022618"/>
    </source>
</evidence>
<evidence type="ECO:0000256" key="7">
    <source>
        <dbReference type="ARBA" id="ARBA00022741"/>
    </source>
</evidence>
<dbReference type="InterPro" id="IPR017441">
    <property type="entry name" value="Protein_kinase_ATP_BS"/>
</dbReference>
<gene>
    <name evidence="12" type="ORF">BC936DRAFT_140633</name>
</gene>
<dbReference type="EMBL" id="RBNI01017480">
    <property type="protein sequence ID" value="RUP02436.1"/>
    <property type="molecule type" value="Genomic_DNA"/>
</dbReference>
<evidence type="ECO:0000256" key="8">
    <source>
        <dbReference type="ARBA" id="ARBA00022777"/>
    </source>
</evidence>
<reference evidence="12 13" key="1">
    <citation type="journal article" date="2018" name="New Phytol.">
        <title>Phylogenomics of Endogonaceae and evolution of mycorrhizas within Mucoromycota.</title>
        <authorList>
            <person name="Chang Y."/>
            <person name="Desiro A."/>
            <person name="Na H."/>
            <person name="Sandor L."/>
            <person name="Lipzen A."/>
            <person name="Clum A."/>
            <person name="Barry K."/>
            <person name="Grigoriev I.V."/>
            <person name="Martin F.M."/>
            <person name="Stajich J.E."/>
            <person name="Smith M.E."/>
            <person name="Bonito G."/>
            <person name="Spatafora J.W."/>
        </authorList>
    </citation>
    <scope>NUCLEOTIDE SEQUENCE [LARGE SCALE GENOMIC DNA]</scope>
    <source>
        <strain evidence="12 13">GMNB39</strain>
    </source>
</reference>
<dbReference type="SUPFAM" id="SSF56112">
    <property type="entry name" value="Protein kinase-like (PK-like)"/>
    <property type="match status" value="1"/>
</dbReference>
<keyword evidence="8" id="KW-0418">Kinase</keyword>
<dbReference type="AlphaFoldDB" id="A0A433AI74"/>
<dbReference type="InterPro" id="IPR011009">
    <property type="entry name" value="Kinase-like_dom_sf"/>
</dbReference>
<dbReference type="GO" id="GO:0005737">
    <property type="term" value="C:cytoplasm"/>
    <property type="evidence" value="ECO:0007669"/>
    <property type="project" value="TreeGrafter"/>
</dbReference>
<evidence type="ECO:0000256" key="4">
    <source>
        <dbReference type="ARBA" id="ARBA00022527"/>
    </source>
</evidence>
<keyword evidence="9" id="KW-0067">ATP-binding</keyword>
<dbReference type="GO" id="GO:0045944">
    <property type="term" value="P:positive regulation of transcription by RNA polymerase II"/>
    <property type="evidence" value="ECO:0007669"/>
    <property type="project" value="TreeGrafter"/>
</dbReference>
<sequence length="213" mass="24365">MNVTCLRHFDKPLSSMANANEDADESNLHTERKYLKNAKIGEGTYAVVYDGIIVSTKQKIAIKKIKVGLLKDGLDLTAIREVKFLQELKHPNIVNLVDVFSHKTNLNLVLEFLDWDLEKVIKDKNIYFMPGDIKSWMQMMLRGLDHCHKNWVLHRDMKPNNLLLNGETGELKIADFGLARDWGDPSRGMTSQVVTRYLINILAFEVTAMAPLR</sequence>
<evidence type="ECO:0000256" key="1">
    <source>
        <dbReference type="ARBA" id="ARBA00004123"/>
    </source>
</evidence>
<evidence type="ECO:0000256" key="11">
    <source>
        <dbReference type="ARBA" id="ARBA00023306"/>
    </source>
</evidence>
<dbReference type="Proteomes" id="UP000268093">
    <property type="component" value="Unassembled WGS sequence"/>
</dbReference>
<dbReference type="InterPro" id="IPR008271">
    <property type="entry name" value="Ser/Thr_kinase_AS"/>
</dbReference>
<comment type="caution">
    <text evidence="12">The sequence shown here is derived from an EMBL/GenBank/DDBJ whole genome shotgun (WGS) entry which is preliminary data.</text>
</comment>
<comment type="subcellular location">
    <subcellularLocation>
        <location evidence="1">Nucleus</location>
    </subcellularLocation>
</comment>
<keyword evidence="4" id="KW-0723">Serine/threonine-protein kinase</keyword>